<name>A0A3N4IZH2_9PEZI</name>
<reference evidence="1 2" key="1">
    <citation type="journal article" date="2018" name="Nat. Ecol. Evol.">
        <title>Pezizomycetes genomes reveal the molecular basis of ectomycorrhizal truffle lifestyle.</title>
        <authorList>
            <person name="Murat C."/>
            <person name="Payen T."/>
            <person name="Noel B."/>
            <person name="Kuo A."/>
            <person name="Morin E."/>
            <person name="Chen J."/>
            <person name="Kohler A."/>
            <person name="Krizsan K."/>
            <person name="Balestrini R."/>
            <person name="Da Silva C."/>
            <person name="Montanini B."/>
            <person name="Hainaut M."/>
            <person name="Levati E."/>
            <person name="Barry K.W."/>
            <person name="Belfiori B."/>
            <person name="Cichocki N."/>
            <person name="Clum A."/>
            <person name="Dockter R.B."/>
            <person name="Fauchery L."/>
            <person name="Guy J."/>
            <person name="Iotti M."/>
            <person name="Le Tacon F."/>
            <person name="Lindquist E.A."/>
            <person name="Lipzen A."/>
            <person name="Malagnac F."/>
            <person name="Mello A."/>
            <person name="Molinier V."/>
            <person name="Miyauchi S."/>
            <person name="Poulain J."/>
            <person name="Riccioni C."/>
            <person name="Rubini A."/>
            <person name="Sitrit Y."/>
            <person name="Splivallo R."/>
            <person name="Traeger S."/>
            <person name="Wang M."/>
            <person name="Zifcakova L."/>
            <person name="Wipf D."/>
            <person name="Zambonelli A."/>
            <person name="Paolocci F."/>
            <person name="Nowrousian M."/>
            <person name="Ottonello S."/>
            <person name="Baldrian P."/>
            <person name="Spatafora J.W."/>
            <person name="Henrissat B."/>
            <person name="Nagy L.G."/>
            <person name="Aury J.M."/>
            <person name="Wincker P."/>
            <person name="Grigoriev I.V."/>
            <person name="Bonfante P."/>
            <person name="Martin F.M."/>
        </authorList>
    </citation>
    <scope>NUCLEOTIDE SEQUENCE [LARGE SCALE GENOMIC DNA]</scope>
    <source>
        <strain evidence="1 2">120613-1</strain>
    </source>
</reference>
<dbReference type="Proteomes" id="UP000276215">
    <property type="component" value="Unassembled WGS sequence"/>
</dbReference>
<gene>
    <name evidence="1" type="ORF">L873DRAFT_337917</name>
</gene>
<evidence type="ECO:0000313" key="2">
    <source>
        <dbReference type="Proteomes" id="UP000276215"/>
    </source>
</evidence>
<accession>A0A3N4IZH2</accession>
<dbReference type="EMBL" id="ML120501">
    <property type="protein sequence ID" value="RPA91265.1"/>
    <property type="molecule type" value="Genomic_DNA"/>
</dbReference>
<proteinExistence type="predicted"/>
<dbReference type="AlphaFoldDB" id="A0A3N4IZH2"/>
<sequence length="149" mass="17025">MVAEVKHIKETGDAILKTQERAHDRIWVHLIARCFLRSLIRTSKEIKSATWFTLPSFTSSPMLASTRKTLPLQRERHLIPIACTIGDYEEFVVVDQISMKEEKFVFILEAKRPSLGQAVKQCLLAMYISDSNGDHTPVHKVPSRGTLRH</sequence>
<keyword evidence="2" id="KW-1185">Reference proteome</keyword>
<evidence type="ECO:0000313" key="1">
    <source>
        <dbReference type="EMBL" id="RPA91265.1"/>
    </source>
</evidence>
<protein>
    <submittedName>
        <fullName evidence="1">Uncharacterized protein</fullName>
    </submittedName>
</protein>
<organism evidence="1 2">
    <name type="scientific">Choiromyces venosus 120613-1</name>
    <dbReference type="NCBI Taxonomy" id="1336337"/>
    <lineage>
        <taxon>Eukaryota</taxon>
        <taxon>Fungi</taxon>
        <taxon>Dikarya</taxon>
        <taxon>Ascomycota</taxon>
        <taxon>Pezizomycotina</taxon>
        <taxon>Pezizomycetes</taxon>
        <taxon>Pezizales</taxon>
        <taxon>Tuberaceae</taxon>
        <taxon>Choiromyces</taxon>
    </lineage>
</organism>
<dbReference type="OrthoDB" id="5355583at2759"/>